<keyword evidence="3 6" id="KW-0418">Kinase</keyword>
<dbReference type="eggNOG" id="KOG0192">
    <property type="taxonomic scope" value="Eukaryota"/>
</dbReference>
<keyword evidence="7" id="KW-1185">Reference proteome</keyword>
<dbReference type="PROSITE" id="PS00108">
    <property type="entry name" value="PROTEIN_KINASE_ST"/>
    <property type="match status" value="1"/>
</dbReference>
<dbReference type="GO" id="GO:0005524">
    <property type="term" value="F:ATP binding"/>
    <property type="evidence" value="ECO:0007669"/>
    <property type="project" value="UniProtKB-KW"/>
</dbReference>
<dbReference type="Gramene" id="EME26074">
    <property type="protein sequence ID" value="EME26074"/>
    <property type="gene ID" value="Gasu_62740"/>
</dbReference>
<dbReference type="PANTHER" id="PTHR44329:SF288">
    <property type="entry name" value="MITOGEN-ACTIVATED PROTEIN KINASE KINASE KINASE 20"/>
    <property type="match status" value="1"/>
</dbReference>
<evidence type="ECO:0000256" key="1">
    <source>
        <dbReference type="ARBA" id="ARBA00022679"/>
    </source>
</evidence>
<evidence type="ECO:0000256" key="4">
    <source>
        <dbReference type="ARBA" id="ARBA00022840"/>
    </source>
</evidence>
<sequence length="295" mass="34184">MFLWRKWSFIPWNELQLRNERNLQGDVSLVPALWRGNPVMVKLVEKNVDTESEQMLRNEIMMVKTLSHPSIPLYYGWGESEKELFLVMELLRGASLEKMRNTLKGDYAKVAEIFYRCVEVVEYLHSRNIIHRDLKPSNFFVLEGGCNIKVLDFGVAKSFRANATLTGDTGSYWYMAPEVISDGYVENEKQYDMKADIYSMGIILNELLTGVTPYIEYPDATPWQIANTVLRQGLRPQLVADCPCLTEFQSLIQACWVEDPRNRPNISQVRIEMFEILKRMGISVKDYNKTSCNLQ</sequence>
<keyword evidence="1" id="KW-0808">Transferase</keyword>
<dbReference type="GO" id="GO:0004674">
    <property type="term" value="F:protein serine/threonine kinase activity"/>
    <property type="evidence" value="ECO:0007669"/>
    <property type="project" value="TreeGrafter"/>
</dbReference>
<dbReference type="GeneID" id="17085062"/>
<accession>M2XRK2</accession>
<dbReference type="SUPFAM" id="SSF56112">
    <property type="entry name" value="Protein kinase-like (PK-like)"/>
    <property type="match status" value="1"/>
</dbReference>
<dbReference type="PANTHER" id="PTHR44329">
    <property type="entry name" value="SERINE/THREONINE-PROTEIN KINASE TNNI3K-RELATED"/>
    <property type="match status" value="1"/>
</dbReference>
<dbReference type="KEGG" id="gsl:Gasu_62740"/>
<evidence type="ECO:0000313" key="6">
    <source>
        <dbReference type="EMBL" id="EME26074.1"/>
    </source>
</evidence>
<dbReference type="PROSITE" id="PS50011">
    <property type="entry name" value="PROTEIN_KINASE_DOM"/>
    <property type="match status" value="1"/>
</dbReference>
<dbReference type="Gene3D" id="3.30.200.20">
    <property type="entry name" value="Phosphorylase Kinase, domain 1"/>
    <property type="match status" value="1"/>
</dbReference>
<dbReference type="RefSeq" id="XP_005702594.1">
    <property type="nucleotide sequence ID" value="XM_005702537.1"/>
</dbReference>
<evidence type="ECO:0000256" key="3">
    <source>
        <dbReference type="ARBA" id="ARBA00022777"/>
    </source>
</evidence>
<dbReference type="InterPro" id="IPR011009">
    <property type="entry name" value="Kinase-like_dom_sf"/>
</dbReference>
<dbReference type="OMA" id="RMGTPHF"/>
<dbReference type="InterPro" id="IPR051681">
    <property type="entry name" value="Ser/Thr_Kinases-Pseudokinases"/>
</dbReference>
<keyword evidence="4" id="KW-0067">ATP-binding</keyword>
<dbReference type="SMART" id="SM00220">
    <property type="entry name" value="S_TKc"/>
    <property type="match status" value="1"/>
</dbReference>
<dbReference type="Gene3D" id="1.10.510.10">
    <property type="entry name" value="Transferase(Phosphotransferase) domain 1"/>
    <property type="match status" value="1"/>
</dbReference>
<dbReference type="STRING" id="130081.M2XRK2"/>
<proteinExistence type="predicted"/>
<dbReference type="InterPro" id="IPR008271">
    <property type="entry name" value="Ser/Thr_kinase_AS"/>
</dbReference>
<evidence type="ECO:0000313" key="7">
    <source>
        <dbReference type="Proteomes" id="UP000030680"/>
    </source>
</evidence>
<dbReference type="PIRSF" id="PIRSF000654">
    <property type="entry name" value="Integrin-linked_kinase"/>
    <property type="match status" value="1"/>
</dbReference>
<evidence type="ECO:0000256" key="2">
    <source>
        <dbReference type="ARBA" id="ARBA00022741"/>
    </source>
</evidence>
<dbReference type="InterPro" id="IPR000719">
    <property type="entry name" value="Prot_kinase_dom"/>
</dbReference>
<evidence type="ECO:0000259" key="5">
    <source>
        <dbReference type="PROSITE" id="PS50011"/>
    </source>
</evidence>
<dbReference type="EMBL" id="KB454621">
    <property type="protein sequence ID" value="EME26074.1"/>
    <property type="molecule type" value="Genomic_DNA"/>
</dbReference>
<keyword evidence="2" id="KW-0547">Nucleotide-binding</keyword>
<dbReference type="Pfam" id="PF00069">
    <property type="entry name" value="Pkinase"/>
    <property type="match status" value="1"/>
</dbReference>
<dbReference type="Proteomes" id="UP000030680">
    <property type="component" value="Unassembled WGS sequence"/>
</dbReference>
<dbReference type="OrthoDB" id="933at2759"/>
<organism evidence="6 7">
    <name type="scientific">Galdieria sulphuraria</name>
    <name type="common">Red alga</name>
    <dbReference type="NCBI Taxonomy" id="130081"/>
    <lineage>
        <taxon>Eukaryota</taxon>
        <taxon>Rhodophyta</taxon>
        <taxon>Bangiophyceae</taxon>
        <taxon>Galdieriales</taxon>
        <taxon>Galdieriaceae</taxon>
        <taxon>Galdieria</taxon>
    </lineage>
</organism>
<feature type="domain" description="Protein kinase" evidence="5">
    <location>
        <begin position="1"/>
        <end position="274"/>
    </location>
</feature>
<name>M2XRK2_GALSU</name>
<gene>
    <name evidence="6" type="ORF">Gasu_62740</name>
</gene>
<dbReference type="AlphaFoldDB" id="M2XRK2"/>
<protein>
    <submittedName>
        <fullName evidence="6">Protein kinase / protein phosphatase 2C</fullName>
    </submittedName>
</protein>
<reference evidence="7" key="1">
    <citation type="journal article" date="2013" name="Science">
        <title>Gene transfer from bacteria and archaea facilitated evolution of an extremophilic eukaryote.</title>
        <authorList>
            <person name="Schonknecht G."/>
            <person name="Chen W.H."/>
            <person name="Ternes C.M."/>
            <person name="Barbier G.G."/>
            <person name="Shrestha R.P."/>
            <person name="Stanke M."/>
            <person name="Brautigam A."/>
            <person name="Baker B.J."/>
            <person name="Banfield J.F."/>
            <person name="Garavito R.M."/>
            <person name="Carr K."/>
            <person name="Wilkerson C."/>
            <person name="Rensing S.A."/>
            <person name="Gagneul D."/>
            <person name="Dickenson N.E."/>
            <person name="Oesterhelt C."/>
            <person name="Lercher M.J."/>
            <person name="Weber A.P."/>
        </authorList>
    </citation>
    <scope>NUCLEOTIDE SEQUENCE [LARGE SCALE GENOMIC DNA]</scope>
    <source>
        <strain evidence="7">074W</strain>
    </source>
</reference>